<keyword evidence="1" id="KW-0614">Plasmid</keyword>
<evidence type="ECO:0000313" key="1">
    <source>
        <dbReference type="EMBL" id="AJD93252.1"/>
    </source>
</evidence>
<keyword evidence="2" id="KW-1185">Reference proteome</keyword>
<dbReference type="AlphaFoldDB" id="A0A0B5AX31"/>
<dbReference type="KEGG" id="jeo:JMA_39340"/>
<accession>A0A0B5AX31</accession>
<geneLocation type="plasmid" evidence="2"/>
<sequence length="55" mass="6250">MKQYIEGYANYVVEGIREQMGLDYDDSSQDDKVLERLQAGGKISKSKHLAEKKEG</sequence>
<organism evidence="1 2">
    <name type="scientific">Jeotgalibacillus malaysiensis</name>
    <dbReference type="NCBI Taxonomy" id="1508404"/>
    <lineage>
        <taxon>Bacteria</taxon>
        <taxon>Bacillati</taxon>
        <taxon>Bacillota</taxon>
        <taxon>Bacilli</taxon>
        <taxon>Bacillales</taxon>
        <taxon>Caryophanaceae</taxon>
        <taxon>Jeotgalibacillus</taxon>
    </lineage>
</organism>
<name>A0A0B5AX31_9BACL</name>
<dbReference type="Proteomes" id="UP000031449">
    <property type="component" value="Plasmid unnamed"/>
</dbReference>
<dbReference type="EMBL" id="CP009417">
    <property type="protein sequence ID" value="AJD93252.1"/>
    <property type="molecule type" value="Genomic_DNA"/>
</dbReference>
<dbReference type="BioCyc" id="JESP1508404:G14D9-13218-MONOMER"/>
<reference evidence="1 2" key="1">
    <citation type="submission" date="2014-08" db="EMBL/GenBank/DDBJ databases">
        <title>Complete genome of a marine bacteria Jeotgalibacillus malaysiensis.</title>
        <authorList>
            <person name="Yaakop A.S."/>
            <person name="Chan K.-G."/>
            <person name="Goh K.M."/>
        </authorList>
    </citation>
    <scope>NUCLEOTIDE SEQUENCE [LARGE SCALE GENOMIC DNA]</scope>
    <source>
        <strain evidence="1 2">D5</strain>
        <plasmid evidence="2">Plasmid</plasmid>
    </source>
</reference>
<protein>
    <submittedName>
        <fullName evidence="1">Uncharacterized protein</fullName>
    </submittedName>
</protein>
<dbReference type="HOGENOM" id="CLU_3026197_0_0_9"/>
<proteinExistence type="predicted"/>
<evidence type="ECO:0000313" key="2">
    <source>
        <dbReference type="Proteomes" id="UP000031449"/>
    </source>
</evidence>
<gene>
    <name evidence="1" type="ORF">JMA_39340</name>
</gene>